<dbReference type="GO" id="GO:0042910">
    <property type="term" value="F:xenobiotic transmembrane transporter activity"/>
    <property type="evidence" value="ECO:0007669"/>
    <property type="project" value="TreeGrafter"/>
</dbReference>
<dbReference type="Gene3D" id="1.20.1640.10">
    <property type="entry name" value="Multidrug efflux transporter AcrB transmembrane domain"/>
    <property type="match status" value="2"/>
</dbReference>
<comment type="caution">
    <text evidence="3">The sequence shown here is derived from an EMBL/GenBank/DDBJ whole genome shotgun (WGS) entry which is preliminary data.</text>
</comment>
<feature type="transmembrane region" description="Helical" evidence="1">
    <location>
        <begin position="381"/>
        <end position="401"/>
    </location>
</feature>
<dbReference type="Proteomes" id="UP000036834">
    <property type="component" value="Unassembled WGS sequence"/>
</dbReference>
<accession>A0A0K9YS74</accession>
<feature type="transmembrane region" description="Helical" evidence="1">
    <location>
        <begin position="422"/>
        <end position="447"/>
    </location>
</feature>
<dbReference type="Gene3D" id="3.30.2090.10">
    <property type="entry name" value="Multidrug efflux transporter AcrB TolC docking domain, DN and DC subdomains"/>
    <property type="match status" value="2"/>
</dbReference>
<feature type="transmembrane region" description="Helical" evidence="1">
    <location>
        <begin position="356"/>
        <end position="375"/>
    </location>
</feature>
<keyword evidence="5" id="KW-1185">Reference proteome</keyword>
<dbReference type="SUPFAM" id="SSF82693">
    <property type="entry name" value="Multidrug efflux transporter AcrB pore domain, PN1, PN2, PC1 and PC2 subdomains"/>
    <property type="match status" value="3"/>
</dbReference>
<evidence type="ECO:0000313" key="4">
    <source>
        <dbReference type="Proteomes" id="UP000036834"/>
    </source>
</evidence>
<reference evidence="2 5" key="3">
    <citation type="submission" date="2019-06" db="EMBL/GenBank/DDBJ databases">
        <title>Whole genome shotgun sequence of Brevibacillus reuszeri NBRC 15719.</title>
        <authorList>
            <person name="Hosoyama A."/>
            <person name="Uohara A."/>
            <person name="Ohji S."/>
            <person name="Ichikawa N."/>
        </authorList>
    </citation>
    <scope>NUCLEOTIDE SEQUENCE [LARGE SCALE GENOMIC DNA]</scope>
    <source>
        <strain evidence="2 5">NBRC 15719</strain>
    </source>
</reference>
<reference evidence="3" key="2">
    <citation type="submission" date="2015-07" db="EMBL/GenBank/DDBJ databases">
        <title>MeaNS - Measles Nucleotide Surveillance Program.</title>
        <authorList>
            <person name="Tran T."/>
            <person name="Druce J."/>
        </authorList>
    </citation>
    <scope>NUCLEOTIDE SEQUENCE</scope>
    <source>
        <strain evidence="3">DSM 9887</strain>
    </source>
</reference>
<keyword evidence="1" id="KW-0472">Membrane</keyword>
<dbReference type="Gene3D" id="3.30.70.1320">
    <property type="entry name" value="Multidrug efflux transporter AcrB pore domain like"/>
    <property type="match status" value="1"/>
</dbReference>
<feature type="transmembrane region" description="Helical" evidence="1">
    <location>
        <begin position="986"/>
        <end position="1009"/>
    </location>
</feature>
<dbReference type="GO" id="GO:0005886">
    <property type="term" value="C:plasma membrane"/>
    <property type="evidence" value="ECO:0007669"/>
    <property type="project" value="TreeGrafter"/>
</dbReference>
<dbReference type="InterPro" id="IPR001036">
    <property type="entry name" value="Acrflvin-R"/>
</dbReference>
<dbReference type="AlphaFoldDB" id="A0A0K9YS74"/>
<feature type="transmembrane region" description="Helical" evidence="1">
    <location>
        <begin position="860"/>
        <end position="877"/>
    </location>
</feature>
<feature type="transmembrane region" description="Helical" evidence="1">
    <location>
        <begin position="884"/>
        <end position="903"/>
    </location>
</feature>
<dbReference type="PANTHER" id="PTHR32063:SF24">
    <property type="entry name" value="CATION EFFLUX SYSTEM (ACRB_ACRD_ACRF FAMILY)"/>
    <property type="match status" value="1"/>
</dbReference>
<evidence type="ECO:0000256" key="1">
    <source>
        <dbReference type="SAM" id="Phobius"/>
    </source>
</evidence>
<keyword evidence="1" id="KW-0812">Transmembrane</keyword>
<dbReference type="RefSeq" id="WP_049740613.1">
    <property type="nucleotide sequence ID" value="NZ_BJON01000003.1"/>
</dbReference>
<feature type="transmembrane region" description="Helical" evidence="1">
    <location>
        <begin position="330"/>
        <end position="349"/>
    </location>
</feature>
<dbReference type="SUPFAM" id="SSF82714">
    <property type="entry name" value="Multidrug efflux transporter AcrB TolC docking domain, DN and DC subdomains"/>
    <property type="match status" value="2"/>
</dbReference>
<feature type="transmembrane region" description="Helical" evidence="1">
    <location>
        <begin position="526"/>
        <end position="543"/>
    </location>
</feature>
<feature type="transmembrane region" description="Helical" evidence="1">
    <location>
        <begin position="459"/>
        <end position="481"/>
    </location>
</feature>
<protein>
    <submittedName>
        <fullName evidence="3">Multidrug ABC transporter</fullName>
    </submittedName>
    <submittedName>
        <fullName evidence="2">Multidrug transporter AcrB</fullName>
    </submittedName>
</protein>
<evidence type="ECO:0000313" key="5">
    <source>
        <dbReference type="Proteomes" id="UP000319578"/>
    </source>
</evidence>
<dbReference type="PRINTS" id="PR00702">
    <property type="entry name" value="ACRIFLAVINRP"/>
</dbReference>
<dbReference type="SUPFAM" id="SSF82866">
    <property type="entry name" value="Multidrug efflux transporter AcrB transmembrane domain"/>
    <property type="match status" value="2"/>
</dbReference>
<feature type="transmembrane region" description="Helical" evidence="1">
    <location>
        <begin position="909"/>
        <end position="933"/>
    </location>
</feature>
<dbReference type="STRING" id="54915.ADS79_22680"/>
<reference evidence="4" key="1">
    <citation type="submission" date="2015-07" db="EMBL/GenBank/DDBJ databases">
        <title>Genome sequencing project for genomic taxonomy and phylogenomics of Bacillus-like bacteria.</title>
        <authorList>
            <person name="Liu B."/>
            <person name="Wang J."/>
            <person name="Zhu Y."/>
            <person name="Liu G."/>
            <person name="Chen Q."/>
            <person name="Chen Z."/>
            <person name="Lan J."/>
            <person name="Che J."/>
            <person name="Ge C."/>
            <person name="Shi H."/>
            <person name="Pan Z."/>
            <person name="Liu X."/>
        </authorList>
    </citation>
    <scope>NUCLEOTIDE SEQUENCE [LARGE SCALE GENOMIC DNA]</scope>
    <source>
        <strain evidence="4">DSM 9887</strain>
    </source>
</reference>
<dbReference type="EMBL" id="LGIQ01000009">
    <property type="protein sequence ID" value="KNB71573.1"/>
    <property type="molecule type" value="Genomic_DNA"/>
</dbReference>
<evidence type="ECO:0000313" key="3">
    <source>
        <dbReference type="EMBL" id="KNB71573.1"/>
    </source>
</evidence>
<dbReference type="Proteomes" id="UP000319578">
    <property type="component" value="Unassembled WGS sequence"/>
</dbReference>
<proteinExistence type="predicted"/>
<dbReference type="InterPro" id="IPR027463">
    <property type="entry name" value="AcrB_DN_DC_subdom"/>
</dbReference>
<dbReference type="PATRIC" id="fig|54915.3.peg.3667"/>
<feature type="transmembrane region" description="Helical" evidence="1">
    <location>
        <begin position="954"/>
        <end position="974"/>
    </location>
</feature>
<organism evidence="3 4">
    <name type="scientific">Brevibacillus reuszeri</name>
    <dbReference type="NCBI Taxonomy" id="54915"/>
    <lineage>
        <taxon>Bacteria</taxon>
        <taxon>Bacillati</taxon>
        <taxon>Bacillota</taxon>
        <taxon>Bacilli</taxon>
        <taxon>Bacillales</taxon>
        <taxon>Paenibacillaceae</taxon>
        <taxon>Brevibacillus</taxon>
    </lineage>
</organism>
<name>A0A0K9YS74_9BACL</name>
<dbReference type="Pfam" id="PF00873">
    <property type="entry name" value="ACR_tran"/>
    <property type="match status" value="1"/>
</dbReference>
<gene>
    <name evidence="3" type="ORF">ADS79_22680</name>
    <name evidence="2" type="ORF">BRE01_09380</name>
</gene>
<dbReference type="EMBL" id="BJON01000003">
    <property type="protein sequence ID" value="GED67236.1"/>
    <property type="molecule type" value="Genomic_DNA"/>
</dbReference>
<sequence length="1030" mass="114224">MIEFFIRKQKITLLFFIMIILVGVLSFFQLPHQEIPEIAVNRASVTTAMPGASAERVEQTVTKEIEVRIKEIQGLKSITSGSQPGISVITVETNNGVDPKEKWDELRKKVKDAEAFLPVDARQPVINDDMGRMFAQTFMITADSFSQLGQLRETMTVWKNQLGKIPGVSNVTVEGLPEQEIQIKLDPKKLQFEKLTWAQVQAAIKSANETAPLGNYTIDYRTYEMKMTELKDLSELEQVVVGYGKNGNPIYLKQIAEVSHTTKDADYRVYHNNKPALSISLMAEQKTNIPGLQKRIDVQVEKLTSTLPVWAKAESLYTQNERINEIFSDLWRELLIAVVAVLVVCTLGLNFTTSLMVALAIPISLATGMIFLPFFEVTLNQITIVGLIIVLGILVDDAVVVNDNIERRLVKLGEKPYRAAALGAKEVSISIVTATLATVASFGPLLFLSGGSGAFVRPIPVIIIVSMVASMVMSLTIIPIFRRWSEERRRVKLDERKPAGLLGKQLIQLSRWYSQRVLPRLLKKPLRTGMIAVLISTLAYFLIPLTPIELFPVADRDVLLVNVKLPYGSSLEETNKVMQQASEKFSKAEGVWNVSAFAGGSAPKIFGSNTGAGNGINIGQLIVRFDKQKTTTQTLQNETMAAIQKQFPEAVIVPRSLQTGPSVGKPVVIRVYGENITTLRELSQKIQEQVVKVEGISDVQDDLGIDRYSIAFETNQAMMERYRVTAADLSRTLRLVSEGIKVSEFDDGKQLTDITLYLQKDEQAGIDAFQQFSVPSAKGELIPLTSLVTIQPSFSVQNIPHKNLDRTISITGELSGRTATEVMKEIKPLLAQMPLPDGYFLEYDGETSAQVEVFIDMGKLSIIVVFLIVILIAMQFYSLRIPVLVMSTVYLAISGSLIGLFVTRTPLGFMTMMGIVSLSGIVVRNGIVLVEFIEQARKRGFALKEAVIEAGEARFRPILLTSMTAIAGLLPLAISGDELFRPLAVTIISGLFFSTMFTLVVVPSFYTVMEQRRMRQKEKRNQKLAKNISG</sequence>
<dbReference type="OrthoDB" id="9757876at2"/>
<keyword evidence="1" id="KW-1133">Transmembrane helix</keyword>
<dbReference type="Gene3D" id="3.30.70.1430">
    <property type="entry name" value="Multidrug efflux transporter AcrB pore domain"/>
    <property type="match status" value="2"/>
</dbReference>
<dbReference type="PANTHER" id="PTHR32063">
    <property type="match status" value="1"/>
</dbReference>
<dbReference type="Gene3D" id="3.30.70.1440">
    <property type="entry name" value="Multidrug efflux transporter AcrB pore domain"/>
    <property type="match status" value="1"/>
</dbReference>
<evidence type="ECO:0000313" key="2">
    <source>
        <dbReference type="EMBL" id="GED67236.1"/>
    </source>
</evidence>
<feature type="transmembrane region" description="Helical" evidence="1">
    <location>
        <begin position="12"/>
        <end position="30"/>
    </location>
</feature>